<gene>
    <name evidence="1" type="ORF">AYR47_00175</name>
</gene>
<reference evidence="1 2" key="1">
    <citation type="submission" date="2016-02" db="EMBL/GenBank/DDBJ databases">
        <title>Complete genome sequence of Pseudomonas azotoformans S4.</title>
        <authorList>
            <person name="Fang Y."/>
            <person name="Wu L."/>
            <person name="Feng G."/>
        </authorList>
    </citation>
    <scope>NUCLEOTIDE SEQUENCE [LARGE SCALE GENOMIC DNA]</scope>
    <source>
        <strain evidence="1 2">S4</strain>
    </source>
</reference>
<evidence type="ECO:0008006" key="3">
    <source>
        <dbReference type="Google" id="ProtNLM"/>
    </source>
</evidence>
<sequence length="109" mass="11379">MQHVGDLIVTDTQETTGQVTGTTYVRAGGVLIARGQLSGGLIIEAGGHAIVHGQVSRNVLNHGKLELLGQVSGMVIGNPPINPVKPVQIVGTDLEVPFRGKTTSWTYPG</sequence>
<dbReference type="KEGG" id="pazo:AYR47_00175"/>
<organism evidence="1 2">
    <name type="scientific">Pseudomonas azotoformans</name>
    <dbReference type="NCBI Taxonomy" id="47878"/>
    <lineage>
        <taxon>Bacteria</taxon>
        <taxon>Pseudomonadati</taxon>
        <taxon>Pseudomonadota</taxon>
        <taxon>Gammaproteobacteria</taxon>
        <taxon>Pseudomonadales</taxon>
        <taxon>Pseudomonadaceae</taxon>
        <taxon>Pseudomonas</taxon>
    </lineage>
</organism>
<protein>
    <recommendedName>
        <fullName evidence="3">Polymer-forming cytoskeletal protein</fullName>
    </recommendedName>
</protein>
<evidence type="ECO:0000313" key="2">
    <source>
        <dbReference type="Proteomes" id="UP000070516"/>
    </source>
</evidence>
<dbReference type="EMBL" id="CP014546">
    <property type="protein sequence ID" value="AMN76839.1"/>
    <property type="molecule type" value="Genomic_DNA"/>
</dbReference>
<dbReference type="AlphaFoldDB" id="A0A127HQV8"/>
<accession>A0A127HQV8</accession>
<evidence type="ECO:0000313" key="1">
    <source>
        <dbReference type="EMBL" id="AMN76839.1"/>
    </source>
</evidence>
<proteinExistence type="predicted"/>
<name>A0A127HQV8_PSEAZ</name>
<dbReference type="RefSeq" id="WP_061433820.1">
    <property type="nucleotide sequence ID" value="NZ_CP014546.1"/>
</dbReference>
<dbReference type="Proteomes" id="UP000070516">
    <property type="component" value="Chromosome"/>
</dbReference>